<gene>
    <name evidence="1" type="ORF">LIER_31740</name>
</gene>
<protein>
    <submittedName>
        <fullName evidence="1">Uncharacterized protein</fullName>
    </submittedName>
</protein>
<organism evidence="1 2">
    <name type="scientific">Lithospermum erythrorhizon</name>
    <name type="common">Purple gromwell</name>
    <name type="synonym">Lithospermum officinale var. erythrorhizon</name>
    <dbReference type="NCBI Taxonomy" id="34254"/>
    <lineage>
        <taxon>Eukaryota</taxon>
        <taxon>Viridiplantae</taxon>
        <taxon>Streptophyta</taxon>
        <taxon>Embryophyta</taxon>
        <taxon>Tracheophyta</taxon>
        <taxon>Spermatophyta</taxon>
        <taxon>Magnoliopsida</taxon>
        <taxon>eudicotyledons</taxon>
        <taxon>Gunneridae</taxon>
        <taxon>Pentapetalae</taxon>
        <taxon>asterids</taxon>
        <taxon>lamiids</taxon>
        <taxon>Boraginales</taxon>
        <taxon>Boraginaceae</taxon>
        <taxon>Boraginoideae</taxon>
        <taxon>Lithospermeae</taxon>
        <taxon>Lithospermum</taxon>
    </lineage>
</organism>
<accession>A0AAV3RVM9</accession>
<dbReference type="AlphaFoldDB" id="A0AAV3RVM9"/>
<evidence type="ECO:0000313" key="1">
    <source>
        <dbReference type="EMBL" id="GAA0184452.1"/>
    </source>
</evidence>
<dbReference type="Proteomes" id="UP001454036">
    <property type="component" value="Unassembled WGS sequence"/>
</dbReference>
<keyword evidence="2" id="KW-1185">Reference proteome</keyword>
<comment type="caution">
    <text evidence="1">The sequence shown here is derived from an EMBL/GenBank/DDBJ whole genome shotgun (WGS) entry which is preliminary data.</text>
</comment>
<evidence type="ECO:0000313" key="2">
    <source>
        <dbReference type="Proteomes" id="UP001454036"/>
    </source>
</evidence>
<proteinExistence type="predicted"/>
<name>A0AAV3RVM9_LITER</name>
<sequence>MKSCVGKLVDTLGEPSLDQDILITEDFVGQGLRKTSPKLLHFNLGFGVVFGKKGRDGKRPVGSDLVTKIPLG</sequence>
<dbReference type="EMBL" id="BAABME010011907">
    <property type="protein sequence ID" value="GAA0184452.1"/>
    <property type="molecule type" value="Genomic_DNA"/>
</dbReference>
<reference evidence="1 2" key="1">
    <citation type="submission" date="2024-01" db="EMBL/GenBank/DDBJ databases">
        <title>The complete chloroplast genome sequence of Lithospermum erythrorhizon: insights into the phylogenetic relationship among Boraginaceae species and the maternal lineages of purple gromwells.</title>
        <authorList>
            <person name="Okada T."/>
            <person name="Watanabe K."/>
        </authorList>
    </citation>
    <scope>NUCLEOTIDE SEQUENCE [LARGE SCALE GENOMIC DNA]</scope>
</reference>